<dbReference type="Gene3D" id="1.10.10.60">
    <property type="entry name" value="Homeodomain-like"/>
    <property type="match status" value="1"/>
</dbReference>
<keyword evidence="5" id="KW-1185">Reference proteome</keyword>
<proteinExistence type="predicted"/>
<dbReference type="Proteomes" id="UP000289738">
    <property type="component" value="Chromosome B08"/>
</dbReference>
<comment type="caution">
    <text evidence="4">The sequence shown here is derived from an EMBL/GenBank/DDBJ whole genome shotgun (WGS) entry which is preliminary data.</text>
</comment>
<dbReference type="EMBL" id="SDMP01000018">
    <property type="protein sequence ID" value="RYQ98193.1"/>
    <property type="molecule type" value="Genomic_DNA"/>
</dbReference>
<evidence type="ECO:0000256" key="2">
    <source>
        <dbReference type="SAM" id="MobiDB-lite"/>
    </source>
</evidence>
<organism evidence="4 5">
    <name type="scientific">Arachis hypogaea</name>
    <name type="common">Peanut</name>
    <dbReference type="NCBI Taxonomy" id="3818"/>
    <lineage>
        <taxon>Eukaryota</taxon>
        <taxon>Viridiplantae</taxon>
        <taxon>Streptophyta</taxon>
        <taxon>Embryophyta</taxon>
        <taxon>Tracheophyta</taxon>
        <taxon>Spermatophyta</taxon>
        <taxon>Magnoliopsida</taxon>
        <taxon>eudicotyledons</taxon>
        <taxon>Gunneridae</taxon>
        <taxon>Pentapetalae</taxon>
        <taxon>rosids</taxon>
        <taxon>fabids</taxon>
        <taxon>Fabales</taxon>
        <taxon>Fabaceae</taxon>
        <taxon>Papilionoideae</taxon>
        <taxon>50 kb inversion clade</taxon>
        <taxon>dalbergioids sensu lato</taxon>
        <taxon>Dalbergieae</taxon>
        <taxon>Pterocarpus clade</taxon>
        <taxon>Arachis</taxon>
    </lineage>
</organism>
<dbReference type="AlphaFoldDB" id="A0A444Y8F2"/>
<sequence length="487" mass="55685">MNSSGLGGSFLGGPAGGILDLELPFHRHQQQSQMGHPSVTGQHHLNMRTDLENDHPIGLMELKGSNAGVNFGKGKGIASSNPANSNDLSDDDDAEDGNCENFDGGKSKKGSPWQRMKWTDNVVQLLIAVVSCVGDDGTINGTDGHKRKSGVLQKKGKWKTVSKIMISKGCHVSPQQCEDKFNDLNKRYKRLNDILGRGTCCQVVENPTLMDSMPNLSAKAKDDVRKILSSKHLFYKEMCAYHNGQRIPNFHDLDLQGYSLDHGRDSRDNNGSEDEAEDNNESDDDDLDNAHGDGERADEFCDRRKSSEEDFHFWPQSIEMDKFEVEMARVFQDPTKSVRERREWIKIKMLQLQEQRVSYQVQALELEKQRFKWLRYCSKKDRELERLRLENERMKLENERRVLKLKQKEQETDLNRKGGNISTLAESIVSPCQAKKTLELRGLRINAFPVFHNHVMTVTQKWMNVALRHLRFVLTLYIVNTFNIFMT</sequence>
<dbReference type="PANTHER" id="PTHR46327:SF9">
    <property type="entry name" value="MYB_SANT-LIKE DNA-BINDING DOMAIN-CONTAINING PROTEIN"/>
    <property type="match status" value="1"/>
</dbReference>
<feature type="compositionally biased region" description="Basic and acidic residues" evidence="2">
    <location>
        <begin position="288"/>
        <end position="303"/>
    </location>
</feature>
<feature type="region of interest" description="Disordered" evidence="2">
    <location>
        <begin position="73"/>
        <end position="113"/>
    </location>
</feature>
<feature type="domain" description="Myb/SANT-like DNA-binding" evidence="3">
    <location>
        <begin position="115"/>
        <end position="204"/>
    </location>
</feature>
<feature type="compositionally biased region" description="Acidic residues" evidence="2">
    <location>
        <begin position="88"/>
        <end position="98"/>
    </location>
</feature>
<name>A0A444Y8F2_ARAHY</name>
<feature type="compositionally biased region" description="Low complexity" evidence="2">
    <location>
        <begin position="78"/>
        <end position="87"/>
    </location>
</feature>
<dbReference type="STRING" id="3818.A0A444Y8F2"/>
<keyword evidence="1" id="KW-0175">Coiled coil</keyword>
<accession>A0A444Y8F2</accession>
<feature type="compositionally biased region" description="Basic and acidic residues" evidence="2">
    <location>
        <begin position="261"/>
        <end position="270"/>
    </location>
</feature>
<evidence type="ECO:0000313" key="5">
    <source>
        <dbReference type="Proteomes" id="UP000289738"/>
    </source>
</evidence>
<evidence type="ECO:0000256" key="1">
    <source>
        <dbReference type="SAM" id="Coils"/>
    </source>
</evidence>
<dbReference type="InterPro" id="IPR044822">
    <property type="entry name" value="Myb_DNA-bind_4"/>
</dbReference>
<dbReference type="Pfam" id="PF13837">
    <property type="entry name" value="Myb_DNA-bind_4"/>
    <property type="match status" value="1"/>
</dbReference>
<feature type="region of interest" description="Disordered" evidence="2">
    <location>
        <begin position="261"/>
        <end position="303"/>
    </location>
</feature>
<evidence type="ECO:0000259" key="3">
    <source>
        <dbReference type="Pfam" id="PF13837"/>
    </source>
</evidence>
<protein>
    <recommendedName>
        <fullName evidence="3">Myb/SANT-like DNA-binding domain-containing protein</fullName>
    </recommendedName>
</protein>
<gene>
    <name evidence="4" type="ORF">Ahy_B08g094251</name>
</gene>
<dbReference type="PANTHER" id="PTHR46327">
    <property type="entry name" value="F16F4.11 PROTEIN-RELATED"/>
    <property type="match status" value="1"/>
</dbReference>
<feature type="compositionally biased region" description="Acidic residues" evidence="2">
    <location>
        <begin position="271"/>
        <end position="287"/>
    </location>
</feature>
<feature type="coiled-coil region" evidence="1">
    <location>
        <begin position="349"/>
        <end position="413"/>
    </location>
</feature>
<evidence type="ECO:0000313" key="4">
    <source>
        <dbReference type="EMBL" id="RYQ98193.1"/>
    </source>
</evidence>
<reference evidence="4 5" key="1">
    <citation type="submission" date="2019-01" db="EMBL/GenBank/DDBJ databases">
        <title>Sequencing of cultivated peanut Arachis hypogaea provides insights into genome evolution and oil improvement.</title>
        <authorList>
            <person name="Chen X."/>
        </authorList>
    </citation>
    <scope>NUCLEOTIDE SEQUENCE [LARGE SCALE GENOMIC DNA]</scope>
    <source>
        <strain evidence="5">cv. Fuhuasheng</strain>
        <tissue evidence="4">Leaves</tissue>
    </source>
</reference>